<dbReference type="GO" id="GO:0005637">
    <property type="term" value="C:nuclear inner membrane"/>
    <property type="evidence" value="ECO:0007669"/>
    <property type="project" value="UniProtKB-SubCell"/>
</dbReference>
<keyword evidence="5 8" id="KW-0472">Membrane</keyword>
<dbReference type="GO" id="GO:0030473">
    <property type="term" value="P:nuclear migration along microtubule"/>
    <property type="evidence" value="ECO:0007669"/>
    <property type="project" value="TreeGrafter"/>
</dbReference>
<feature type="transmembrane region" description="Helical" evidence="8">
    <location>
        <begin position="203"/>
        <end position="222"/>
    </location>
</feature>
<evidence type="ECO:0000313" key="10">
    <source>
        <dbReference type="EMBL" id="VEN42731.1"/>
    </source>
</evidence>
<comment type="similarity">
    <text evidence="2">Belongs to the TMEM201 family.</text>
</comment>
<gene>
    <name evidence="10" type="ORF">CALMAC_LOCUS6117</name>
</gene>
<keyword evidence="3 8" id="KW-0812">Transmembrane</keyword>
<feature type="transmembrane region" description="Helical" evidence="8">
    <location>
        <begin position="302"/>
        <end position="321"/>
    </location>
</feature>
<evidence type="ECO:0000256" key="3">
    <source>
        <dbReference type="ARBA" id="ARBA00022692"/>
    </source>
</evidence>
<dbReference type="EMBL" id="CAACVG010006952">
    <property type="protein sequence ID" value="VEN42731.1"/>
    <property type="molecule type" value="Genomic_DNA"/>
</dbReference>
<evidence type="ECO:0000259" key="9">
    <source>
        <dbReference type="Pfam" id="PF09779"/>
    </source>
</evidence>
<evidence type="ECO:0000256" key="6">
    <source>
        <dbReference type="ARBA" id="ARBA00023242"/>
    </source>
</evidence>
<dbReference type="InterPro" id="IPR018617">
    <property type="entry name" value="Ima1_N"/>
</dbReference>
<feature type="compositionally biased region" description="Polar residues" evidence="7">
    <location>
        <begin position="408"/>
        <end position="421"/>
    </location>
</feature>
<keyword evidence="4 8" id="KW-1133">Transmembrane helix</keyword>
<dbReference type="InterPro" id="IPR040041">
    <property type="entry name" value="TMEM201"/>
</dbReference>
<sequence length="631" mass="72171">MQNILETVSVVVSLLVLFLVLFVVVVNLYFLKRNGFLMRVNCWFCNAWTKVPYTKRNCWDCPSCSQYNGFSEDGGYNKVIEAQHAYGFKRIKTNVKMEPATNGLCTYCNNNQQLKVYQLANFTPLNEDKYDIEIEHFQKQLEKAYKLCKKCEAVLKATIDRQHSWLFGNRLKNMRKRGMSLINLTKSSQGFSKKYKQSMFLRAIKYILIVLTILMICNVLKIKVEYPSDIKVKIPQKYDMIINDLYDVVNNSTAILNKEINNLNKYLPDNTRVQGNAMVLLSAVGFLLEMILVIFERKSNIWKTVQLLCWMAFLCTSAVVFSKEHQLTVDVFKVLCPLLLLYSYLSSSQVKQKNFIQKKKFEFKKLKRPVETNETSEEEMEEIEQEEENYLSISDSSTKSFKDVLNNSHSHSCRVSSPTTASKKKRSSAMNNTDSFHNDLNRSLDNLKLDVGGPSPLFSERRPLLSPPKLNVTQNPWTAGGFWKNDFSRSSSQSSGFVSHHDVPFSSLPASREPSVCEDERASILSEPAYHFQSVENSHSRNGFSNYRSEPCPQNGISNGRLYYKGENNTFYPVLSQNNMLVLSCAPQGGLGGAFAMRSVSINPEMVFCDKPVYNGLFKNVNGENAHFKKM</sequence>
<evidence type="ECO:0000256" key="7">
    <source>
        <dbReference type="SAM" id="MobiDB-lite"/>
    </source>
</evidence>
<evidence type="ECO:0000256" key="4">
    <source>
        <dbReference type="ARBA" id="ARBA00022989"/>
    </source>
</evidence>
<evidence type="ECO:0000256" key="1">
    <source>
        <dbReference type="ARBA" id="ARBA00004473"/>
    </source>
</evidence>
<evidence type="ECO:0000256" key="5">
    <source>
        <dbReference type="ARBA" id="ARBA00023136"/>
    </source>
</evidence>
<evidence type="ECO:0000256" key="2">
    <source>
        <dbReference type="ARBA" id="ARBA00007600"/>
    </source>
</evidence>
<dbReference type="GO" id="GO:0005521">
    <property type="term" value="F:lamin binding"/>
    <property type="evidence" value="ECO:0007669"/>
    <property type="project" value="TreeGrafter"/>
</dbReference>
<evidence type="ECO:0000256" key="8">
    <source>
        <dbReference type="SAM" id="Phobius"/>
    </source>
</evidence>
<reference evidence="10 11" key="1">
    <citation type="submission" date="2019-01" db="EMBL/GenBank/DDBJ databases">
        <authorList>
            <person name="Sayadi A."/>
        </authorList>
    </citation>
    <scope>NUCLEOTIDE SEQUENCE [LARGE SCALE GENOMIC DNA]</scope>
</reference>
<dbReference type="PANTHER" id="PTHR28646:SF1">
    <property type="entry name" value="TRANSMEMBRANE PROTEIN 201"/>
    <property type="match status" value="1"/>
</dbReference>
<name>A0A653C485_CALMS</name>
<proteinExistence type="inferred from homology"/>
<comment type="subcellular location">
    <subcellularLocation>
        <location evidence="1">Nucleus inner membrane</location>
        <topology evidence="1">Multi-pass membrane protein</topology>
    </subcellularLocation>
</comment>
<keyword evidence="11" id="KW-1185">Reference proteome</keyword>
<organism evidence="10 11">
    <name type="scientific">Callosobruchus maculatus</name>
    <name type="common">Southern cowpea weevil</name>
    <name type="synonym">Pulse bruchid</name>
    <dbReference type="NCBI Taxonomy" id="64391"/>
    <lineage>
        <taxon>Eukaryota</taxon>
        <taxon>Metazoa</taxon>
        <taxon>Ecdysozoa</taxon>
        <taxon>Arthropoda</taxon>
        <taxon>Hexapoda</taxon>
        <taxon>Insecta</taxon>
        <taxon>Pterygota</taxon>
        <taxon>Neoptera</taxon>
        <taxon>Endopterygota</taxon>
        <taxon>Coleoptera</taxon>
        <taxon>Polyphaga</taxon>
        <taxon>Cucujiformia</taxon>
        <taxon>Chrysomeloidea</taxon>
        <taxon>Chrysomelidae</taxon>
        <taxon>Bruchinae</taxon>
        <taxon>Bruchini</taxon>
        <taxon>Callosobruchus</taxon>
    </lineage>
</organism>
<dbReference type="Pfam" id="PF09779">
    <property type="entry name" value="Ima1_N"/>
    <property type="match status" value="1"/>
</dbReference>
<keyword evidence="6" id="KW-0539">Nucleus</keyword>
<accession>A0A653C485</accession>
<dbReference type="GO" id="GO:0051015">
    <property type="term" value="F:actin filament binding"/>
    <property type="evidence" value="ECO:0007669"/>
    <property type="project" value="TreeGrafter"/>
</dbReference>
<feature type="transmembrane region" description="Helical" evidence="8">
    <location>
        <begin position="12"/>
        <end position="31"/>
    </location>
</feature>
<dbReference type="AlphaFoldDB" id="A0A653C485"/>
<dbReference type="PANTHER" id="PTHR28646">
    <property type="entry name" value="TRANSMEMBRANE PROTEIN 201"/>
    <property type="match status" value="1"/>
</dbReference>
<dbReference type="Proteomes" id="UP000410492">
    <property type="component" value="Unassembled WGS sequence"/>
</dbReference>
<dbReference type="OrthoDB" id="5966927at2759"/>
<protein>
    <recommendedName>
        <fullName evidence="9">Ima1 N-terminal domain-containing protein</fullName>
    </recommendedName>
</protein>
<feature type="domain" description="Ima1 N-terminal" evidence="9">
    <location>
        <begin position="40"/>
        <end position="153"/>
    </location>
</feature>
<feature type="region of interest" description="Disordered" evidence="7">
    <location>
        <begin position="408"/>
        <end position="437"/>
    </location>
</feature>
<feature type="transmembrane region" description="Helical" evidence="8">
    <location>
        <begin position="277"/>
        <end position="295"/>
    </location>
</feature>
<evidence type="ECO:0000313" key="11">
    <source>
        <dbReference type="Proteomes" id="UP000410492"/>
    </source>
</evidence>